<feature type="compositionally biased region" description="Basic and acidic residues" evidence="2">
    <location>
        <begin position="33"/>
        <end position="43"/>
    </location>
</feature>
<feature type="compositionally biased region" description="Basic and acidic residues" evidence="2">
    <location>
        <begin position="117"/>
        <end position="131"/>
    </location>
</feature>
<evidence type="ECO:0000256" key="2">
    <source>
        <dbReference type="SAM" id="MobiDB-lite"/>
    </source>
</evidence>
<dbReference type="EMBL" id="JBGBPQ010000010">
    <property type="protein sequence ID" value="KAL1518662.1"/>
    <property type="molecule type" value="Genomic_DNA"/>
</dbReference>
<name>A0AB34JD41_PRYPA</name>
<feature type="compositionally biased region" description="Polar residues" evidence="2">
    <location>
        <begin position="734"/>
        <end position="743"/>
    </location>
</feature>
<feature type="coiled-coil region" evidence="1">
    <location>
        <begin position="681"/>
        <end position="718"/>
    </location>
</feature>
<sequence>MLSECETLLTQLLRAPTATHPTTVMAFGRTKPKKEDSKTEAAKAEPTGMHKQRVAASPVKTVMGRETTNGGRTGILVSGGADTPNVVPPLSLPVASDDTSRVAPATASPANMGGNAEEEKAAKEKAAKEKAAKEKAAAEKLAAEVAAAEREAAARKAAEAKAAEEEVHFLSELAKMTSVEAFGAQLSAKLNNDLDGLRKQIEKGKREMEATEAEIKSHRENLSGAQEANGAALGALHEECESIKAILRLVTSFEAESNSIEREAKRSHETLAQEREHTQSVRLRIEKELGEAQLRLNSAQEQMASLEREMADLKAKIEPAEKASLEELSSLTDEAIAKRHRAHLARRLVDVYQAEADSIKENETAVQRHAAKSAHAEEARASVRSLKEQLAVDDEKMAALSKKDAALEQAGIETQARRQELLSMLKSQLELTRQLAAKQEAFLNQKLLDSANTKEQGTAEATLLNETIAFVRAQLEQSQREQSKLESEIAAQETEAAAATSRLQLEIRQVRAESKAVAIAKEHRKKFFAEKMVQLEAAEREEAEAAKGIEGRMPCLDMIREELESCRKNYAQLEEQAELAERAKGAKIAEVEEQKADNRSKLSALSRQLASERSVVEEHRRYIASVEERHKTMQCVERETADGPGRLGLSVIQANAQAARTYVAELKSRQDKCVNGLTEAKLQRDREARRAEAELRHLEEQKATMEDALQKLAAYEASLTHNLASLDQGGEPGTESSKVTSQVAEPGSAPHVASQGSTSSEKAEMSAKLAGLRELRSSASLAVEASRVIDRISSNRESERCEPSDDILAEASFSKKKVRLPPMPADVSRNASTNNVPKLEIEVS</sequence>
<accession>A0AB34JD41</accession>
<evidence type="ECO:0000313" key="3">
    <source>
        <dbReference type="EMBL" id="KAL1518662.1"/>
    </source>
</evidence>
<dbReference type="Proteomes" id="UP001515480">
    <property type="component" value="Unassembled WGS sequence"/>
</dbReference>
<feature type="region of interest" description="Disordered" evidence="2">
    <location>
        <begin position="786"/>
        <end position="805"/>
    </location>
</feature>
<evidence type="ECO:0000313" key="4">
    <source>
        <dbReference type="Proteomes" id="UP001515480"/>
    </source>
</evidence>
<dbReference type="AlphaFoldDB" id="A0AB34JD41"/>
<comment type="caution">
    <text evidence="3">The sequence shown here is derived from an EMBL/GenBank/DDBJ whole genome shotgun (WGS) entry which is preliminary data.</text>
</comment>
<feature type="coiled-coil region" evidence="1">
    <location>
        <begin position="556"/>
        <end position="608"/>
    </location>
</feature>
<feature type="coiled-coil region" evidence="1">
    <location>
        <begin position="376"/>
        <end position="403"/>
    </location>
</feature>
<feature type="region of interest" description="Disordered" evidence="2">
    <location>
        <begin position="94"/>
        <end position="131"/>
    </location>
</feature>
<feature type="coiled-coil region" evidence="1">
    <location>
        <begin position="461"/>
        <end position="502"/>
    </location>
</feature>
<feature type="region of interest" description="Disordered" evidence="2">
    <location>
        <begin position="820"/>
        <end position="844"/>
    </location>
</feature>
<evidence type="ECO:0000256" key="1">
    <source>
        <dbReference type="SAM" id="Coils"/>
    </source>
</evidence>
<keyword evidence="4" id="KW-1185">Reference proteome</keyword>
<dbReference type="Gene3D" id="1.10.287.1490">
    <property type="match status" value="1"/>
</dbReference>
<gene>
    <name evidence="3" type="ORF">AB1Y20_002950</name>
</gene>
<protein>
    <submittedName>
        <fullName evidence="3">Uncharacterized protein</fullName>
    </submittedName>
</protein>
<organism evidence="3 4">
    <name type="scientific">Prymnesium parvum</name>
    <name type="common">Toxic golden alga</name>
    <dbReference type="NCBI Taxonomy" id="97485"/>
    <lineage>
        <taxon>Eukaryota</taxon>
        <taxon>Haptista</taxon>
        <taxon>Haptophyta</taxon>
        <taxon>Prymnesiophyceae</taxon>
        <taxon>Prymnesiales</taxon>
        <taxon>Prymnesiaceae</taxon>
        <taxon>Prymnesium</taxon>
    </lineage>
</organism>
<keyword evidence="1" id="KW-0175">Coiled coil</keyword>
<feature type="region of interest" description="Disordered" evidence="2">
    <location>
        <begin position="24"/>
        <end position="73"/>
    </location>
</feature>
<feature type="coiled-coil region" evidence="1">
    <location>
        <begin position="282"/>
        <end position="323"/>
    </location>
</feature>
<feature type="compositionally biased region" description="Basic and acidic residues" evidence="2">
    <location>
        <begin position="787"/>
        <end position="803"/>
    </location>
</feature>
<proteinExistence type="predicted"/>
<feature type="region of interest" description="Disordered" evidence="2">
    <location>
        <begin position="724"/>
        <end position="768"/>
    </location>
</feature>
<reference evidence="3 4" key="1">
    <citation type="journal article" date="2024" name="Science">
        <title>Giant polyketide synthase enzymes in the biosynthesis of giant marine polyether toxins.</title>
        <authorList>
            <person name="Fallon T.R."/>
            <person name="Shende V.V."/>
            <person name="Wierzbicki I.H."/>
            <person name="Pendleton A.L."/>
            <person name="Watervoot N.F."/>
            <person name="Auber R.P."/>
            <person name="Gonzalez D.J."/>
            <person name="Wisecaver J.H."/>
            <person name="Moore B.S."/>
        </authorList>
    </citation>
    <scope>NUCLEOTIDE SEQUENCE [LARGE SCALE GENOMIC DNA]</scope>
    <source>
        <strain evidence="3 4">12B1</strain>
    </source>
</reference>